<dbReference type="Pfam" id="PF01937">
    <property type="entry name" value="ARMT1-like_dom"/>
    <property type="match status" value="1"/>
</dbReference>
<keyword evidence="3 7" id="KW-0479">Metal-binding</keyword>
<dbReference type="PANTHER" id="PTHR12260:SF6">
    <property type="entry name" value="DAMAGE-CONTROL PHOSPHATASE ARMT1"/>
    <property type="match status" value="1"/>
</dbReference>
<keyword evidence="4 7" id="KW-0378">Hydrolase</keyword>
<gene>
    <name evidence="9" type="ORF">M437DRAFT_52148</name>
</gene>
<evidence type="ECO:0000313" key="10">
    <source>
        <dbReference type="Proteomes" id="UP000030672"/>
    </source>
</evidence>
<organism evidence="9 10">
    <name type="scientific">Aureobasidium melanogenum (strain CBS 110374)</name>
    <name type="common">Aureobasidium pullulans var. melanogenum</name>
    <dbReference type="NCBI Taxonomy" id="1043003"/>
    <lineage>
        <taxon>Eukaryota</taxon>
        <taxon>Fungi</taxon>
        <taxon>Dikarya</taxon>
        <taxon>Ascomycota</taxon>
        <taxon>Pezizomycotina</taxon>
        <taxon>Dothideomycetes</taxon>
        <taxon>Dothideomycetidae</taxon>
        <taxon>Dothideales</taxon>
        <taxon>Saccotheciaceae</taxon>
        <taxon>Aureobasidium</taxon>
    </lineage>
</organism>
<feature type="domain" description="Damage-control phosphatase ARMT1-like metal-binding" evidence="8">
    <location>
        <begin position="27"/>
        <end position="423"/>
    </location>
</feature>
<dbReference type="InterPro" id="IPR036075">
    <property type="entry name" value="ARMT-1-like_metal-bd_sf"/>
</dbReference>
<dbReference type="STRING" id="1043003.A0A074VQ41"/>
<dbReference type="GO" id="GO:0097023">
    <property type="term" value="F:fructose 6-phosphate aldolase activity"/>
    <property type="evidence" value="ECO:0007669"/>
    <property type="project" value="RHEA"/>
</dbReference>
<evidence type="ECO:0000256" key="1">
    <source>
        <dbReference type="ARBA" id="ARBA00001326"/>
    </source>
</evidence>
<reference evidence="9 10" key="1">
    <citation type="journal article" date="2014" name="BMC Genomics">
        <title>Genome sequencing of four Aureobasidium pullulans varieties: biotechnological potential, stress tolerance, and description of new species.</title>
        <authorList>
            <person name="Gostin Ar C."/>
            <person name="Ohm R.A."/>
            <person name="Kogej T."/>
            <person name="Sonjak S."/>
            <person name="Turk M."/>
            <person name="Zajc J."/>
            <person name="Zalar P."/>
            <person name="Grube M."/>
            <person name="Sun H."/>
            <person name="Han J."/>
            <person name="Sharma A."/>
            <person name="Chiniquy J."/>
            <person name="Ngan C.Y."/>
            <person name="Lipzen A."/>
            <person name="Barry K."/>
            <person name="Grigoriev I.V."/>
            <person name="Gunde-Cimerman N."/>
        </authorList>
    </citation>
    <scope>NUCLEOTIDE SEQUENCE [LARGE SCALE GENOMIC DNA]</scope>
    <source>
        <strain evidence="9 10">CBS 110374</strain>
    </source>
</reference>
<dbReference type="Proteomes" id="UP000030672">
    <property type="component" value="Unassembled WGS sequence"/>
</dbReference>
<dbReference type="GO" id="GO:0103026">
    <property type="term" value="F:fructose-1-phosphatase activity"/>
    <property type="evidence" value="ECO:0007669"/>
    <property type="project" value="RHEA"/>
</dbReference>
<proteinExistence type="inferred from homology"/>
<dbReference type="FunFam" id="3.40.50.10880:FF:000007">
    <property type="entry name" value="DUF89 domain protein"/>
    <property type="match status" value="1"/>
</dbReference>
<keyword evidence="10" id="KW-1185">Reference proteome</keyword>
<dbReference type="EC" id="3.1.3.-" evidence="7"/>
<name>A0A074VQ41_AURM1</name>
<evidence type="ECO:0000256" key="7">
    <source>
        <dbReference type="RuleBase" id="RU367030"/>
    </source>
</evidence>
<comment type="function">
    <text evidence="7">Metal-dependent phosphatase that shows phosphatase activity against several substrates, including fructose-1-phosphate and fructose-6-phosphate. Its preference for fructose-1-phosphate, a strong glycating agent that causes DNA damage rather than a canonical yeast metabolite, suggests a damage-control function in hexose phosphate metabolism.</text>
</comment>
<dbReference type="HOGENOM" id="CLU_030117_2_1_1"/>
<comment type="catalytic activity">
    <reaction evidence="6 7">
        <text>beta-D-fructose 6-phosphate = dihydroxyacetone + D-glyceraldehyde 3-phosphate</text>
        <dbReference type="Rhea" id="RHEA:28002"/>
        <dbReference type="ChEBI" id="CHEBI:16016"/>
        <dbReference type="ChEBI" id="CHEBI:57634"/>
        <dbReference type="ChEBI" id="CHEBI:59776"/>
    </reaction>
</comment>
<evidence type="ECO:0000256" key="4">
    <source>
        <dbReference type="ARBA" id="ARBA00022801"/>
    </source>
</evidence>
<dbReference type="GeneID" id="63915680"/>
<evidence type="ECO:0000256" key="3">
    <source>
        <dbReference type="ARBA" id="ARBA00022723"/>
    </source>
</evidence>
<evidence type="ECO:0000313" key="9">
    <source>
        <dbReference type="EMBL" id="KEQ61269.1"/>
    </source>
</evidence>
<dbReference type="GO" id="GO:0005634">
    <property type="term" value="C:nucleus"/>
    <property type="evidence" value="ECO:0007669"/>
    <property type="project" value="TreeGrafter"/>
</dbReference>
<comment type="domain">
    <text evidence="7">Subfamily III proteins have a conserved RTxK motif about 40-50 residues from the C-terminus; the threonine may be replaced by serine or cysteine.</text>
</comment>
<keyword evidence="5 7" id="KW-0464">Manganese</keyword>
<comment type="catalytic activity">
    <reaction evidence="1 7">
        <text>beta-D-fructose 1-phosphate + H2O = D-fructose + phosphate</text>
        <dbReference type="Rhea" id="RHEA:35603"/>
        <dbReference type="ChEBI" id="CHEBI:15377"/>
        <dbReference type="ChEBI" id="CHEBI:37721"/>
        <dbReference type="ChEBI" id="CHEBI:43474"/>
        <dbReference type="ChEBI" id="CHEBI:138881"/>
    </reaction>
</comment>
<dbReference type="AlphaFoldDB" id="A0A074VQ41"/>
<evidence type="ECO:0000256" key="6">
    <source>
        <dbReference type="ARBA" id="ARBA00048809"/>
    </source>
</evidence>
<comment type="cofactor">
    <cofactor evidence="7">
        <name>Mn(2+)</name>
        <dbReference type="ChEBI" id="CHEBI:29035"/>
    </cofactor>
    <cofactor evidence="7">
        <name>Ni(2+)</name>
        <dbReference type="ChEBI" id="CHEBI:49786"/>
    </cofactor>
</comment>
<dbReference type="SUPFAM" id="SSF111321">
    <property type="entry name" value="AF1104-like"/>
    <property type="match status" value="1"/>
</dbReference>
<accession>A0A074VQ41</accession>
<dbReference type="GO" id="GO:0046872">
    <property type="term" value="F:metal ion binding"/>
    <property type="evidence" value="ECO:0007669"/>
    <property type="project" value="UniProtKB-UniRule"/>
</dbReference>
<dbReference type="EMBL" id="KL584838">
    <property type="protein sequence ID" value="KEQ61269.1"/>
    <property type="molecule type" value="Genomic_DNA"/>
</dbReference>
<dbReference type="RefSeq" id="XP_040878292.1">
    <property type="nucleotide sequence ID" value="XM_041022307.1"/>
</dbReference>
<dbReference type="InterPro" id="IPR039763">
    <property type="entry name" value="ARMT1"/>
</dbReference>
<comment type="similarity">
    <text evidence="2 7">Belongs to the damage-control phosphatase family. Sugar phosphate phosphatase III subfamily.</text>
</comment>
<dbReference type="Gene3D" id="3.40.50.10880">
    <property type="entry name" value="Uncharacterised protein PF01937, DUF89, domain 3"/>
    <property type="match status" value="1"/>
</dbReference>
<dbReference type="GO" id="GO:0006974">
    <property type="term" value="P:DNA damage response"/>
    <property type="evidence" value="ECO:0007669"/>
    <property type="project" value="TreeGrafter"/>
</dbReference>
<evidence type="ECO:0000259" key="8">
    <source>
        <dbReference type="Pfam" id="PF01937"/>
    </source>
</evidence>
<protein>
    <recommendedName>
        <fullName evidence="7">Sugar phosphate phosphatase</fullName>
        <ecNumber evidence="7">3.1.3.-</ecNumber>
    </recommendedName>
</protein>
<dbReference type="InterPro" id="IPR002791">
    <property type="entry name" value="ARMT1-like_metal-bd"/>
</dbReference>
<dbReference type="Gene3D" id="1.20.930.60">
    <property type="match status" value="1"/>
</dbReference>
<sequence>MPSATSPFEPVAAVWTSTEGSMAQQTAITRWPNIVQGMIDDVEKTAATAGPLQQDTARTIVLCLSKMKNEIVKDQAMSPLNTAYGRDIGGFNTLLAEGQNYTWHASPWLFAECYMYRRVATIFAASSDPFWQKYDVFKRQKDETFAKSRNAVEELAMRYINVTDKVEFASSPNWTEEEKMLFLEMTQVALWGNATDLSLLSNLSLDQIQGLQGAEAILKSRKNIVDDDTEDVWKYLSSTPSADRRIDIVLDNAGFEFFTDVVYAAYLLRSGIAQCIKFHVKDMPWFVSDATPDDVDSLFQHLDNHEIFPDRRYLDPLVRQLREYFETGKMSIRQHPFWTTAHSFHVMETEGAGIFRSLCSSSLVIFKGDLNYRKLTRDGLWPHTTPFAEAIGPLGKGSGLKILALRTNKADVCVGLESEEHVARLEHEAPGSAWVRNGKYAVISFSDGR</sequence>
<evidence type="ECO:0000256" key="5">
    <source>
        <dbReference type="ARBA" id="ARBA00023211"/>
    </source>
</evidence>
<dbReference type="PANTHER" id="PTHR12260">
    <property type="entry name" value="DAMAGE-CONTROL PHOSPHATASE ARMT1"/>
    <property type="match status" value="1"/>
</dbReference>
<evidence type="ECO:0000256" key="2">
    <source>
        <dbReference type="ARBA" id="ARBA00009519"/>
    </source>
</evidence>